<evidence type="ECO:0000313" key="3">
    <source>
        <dbReference type="Proteomes" id="UP001359485"/>
    </source>
</evidence>
<evidence type="ECO:0000256" key="1">
    <source>
        <dbReference type="SAM" id="MobiDB-lite"/>
    </source>
</evidence>
<organism evidence="2 3">
    <name type="scientific">Polyplax serrata</name>
    <name type="common">Common mouse louse</name>
    <dbReference type="NCBI Taxonomy" id="468196"/>
    <lineage>
        <taxon>Eukaryota</taxon>
        <taxon>Metazoa</taxon>
        <taxon>Ecdysozoa</taxon>
        <taxon>Arthropoda</taxon>
        <taxon>Hexapoda</taxon>
        <taxon>Insecta</taxon>
        <taxon>Pterygota</taxon>
        <taxon>Neoptera</taxon>
        <taxon>Paraneoptera</taxon>
        <taxon>Psocodea</taxon>
        <taxon>Troctomorpha</taxon>
        <taxon>Phthiraptera</taxon>
        <taxon>Anoplura</taxon>
        <taxon>Polyplacidae</taxon>
        <taxon>Polyplax</taxon>
    </lineage>
</organism>
<reference evidence="2 3" key="1">
    <citation type="submission" date="2023-09" db="EMBL/GenBank/DDBJ databases">
        <title>Genomes of two closely related lineages of the louse Polyplax serrata with different host specificities.</title>
        <authorList>
            <person name="Martinu J."/>
            <person name="Tarabai H."/>
            <person name="Stefka J."/>
            <person name="Hypsa V."/>
        </authorList>
    </citation>
    <scope>NUCLEOTIDE SEQUENCE [LARGE SCALE GENOMIC DNA]</scope>
    <source>
        <strain evidence="2">98ZLc_SE</strain>
    </source>
</reference>
<protein>
    <submittedName>
        <fullName evidence="2">Uncharacterized protein</fullName>
    </submittedName>
</protein>
<dbReference type="EMBL" id="JAWJWF010000048">
    <property type="protein sequence ID" value="KAK6620274.1"/>
    <property type="molecule type" value="Genomic_DNA"/>
</dbReference>
<evidence type="ECO:0000313" key="2">
    <source>
        <dbReference type="EMBL" id="KAK6620274.1"/>
    </source>
</evidence>
<comment type="caution">
    <text evidence="2">The sequence shown here is derived from an EMBL/GenBank/DDBJ whole genome shotgun (WGS) entry which is preliminary data.</text>
</comment>
<keyword evidence="3" id="KW-1185">Reference proteome</keyword>
<feature type="compositionally biased region" description="Polar residues" evidence="1">
    <location>
        <begin position="76"/>
        <end position="87"/>
    </location>
</feature>
<proteinExistence type="predicted"/>
<dbReference type="Proteomes" id="UP001359485">
    <property type="component" value="Unassembled WGS sequence"/>
</dbReference>
<gene>
    <name evidence="2" type="ORF">RUM44_006675</name>
</gene>
<feature type="compositionally biased region" description="Basic and acidic residues" evidence="1">
    <location>
        <begin position="88"/>
        <end position="98"/>
    </location>
</feature>
<name>A0ABR1AIS8_POLSC</name>
<accession>A0ABR1AIS8</accession>
<feature type="region of interest" description="Disordered" evidence="1">
    <location>
        <begin position="76"/>
        <end position="98"/>
    </location>
</feature>
<sequence length="98" mass="10884">MKWMLRDNSSETTSFDGWNLLFAVTKWGSMAGHRDGSNYNDDSIVLLTCKFYGEAFPHYPCSRVVILSDFDMSPSLPVTSTLPQSSGKSDDVIGVPEK</sequence>